<organism evidence="2 3">
    <name type="scientific">Achlya hypogyna</name>
    <name type="common">Oomycete</name>
    <name type="synonym">Protoachlya hypogyna</name>
    <dbReference type="NCBI Taxonomy" id="1202772"/>
    <lineage>
        <taxon>Eukaryota</taxon>
        <taxon>Sar</taxon>
        <taxon>Stramenopiles</taxon>
        <taxon>Oomycota</taxon>
        <taxon>Saprolegniomycetes</taxon>
        <taxon>Saprolegniales</taxon>
        <taxon>Achlyaceae</taxon>
        <taxon>Achlya</taxon>
    </lineage>
</organism>
<reference evidence="2 3" key="1">
    <citation type="journal article" date="2014" name="Genome Biol. Evol.">
        <title>The secreted proteins of Achlya hypogyna and Thraustotheca clavata identify the ancestral oomycete secretome and reveal gene acquisitions by horizontal gene transfer.</title>
        <authorList>
            <person name="Misner I."/>
            <person name="Blouin N."/>
            <person name="Leonard G."/>
            <person name="Richards T.A."/>
            <person name="Lane C.E."/>
        </authorList>
    </citation>
    <scope>NUCLEOTIDE SEQUENCE [LARGE SCALE GENOMIC DNA]</scope>
    <source>
        <strain evidence="2 3">ATCC 48635</strain>
    </source>
</reference>
<dbReference type="OrthoDB" id="160470at2759"/>
<keyword evidence="1" id="KW-1133">Transmembrane helix</keyword>
<dbReference type="Proteomes" id="UP000243579">
    <property type="component" value="Unassembled WGS sequence"/>
</dbReference>
<sequence>MAQSSETPYVQPSVGGVDGVGRKVFFIGILAVFLLINVIVLYSLHFTSAGVPASASNVKVSSDALKSAGSLDNKAVSFADDGSIVVGAGTTGYLDAVTFPAEEVSYITLAPIATNASSTAILTYYLKNKTTSVITTVTVNADKTTTVNSKSSTAANVQVRGIATLSNTQAVFLQSTSMGSTSLVPGTIANGAVSYDADKAVQIATGSVSNTLTALSATTFAATTFQPYSENSTYYQVIQAGSVAADGAISVVSPLKIGTGNSKLQSVTNSAPQPVPAIPNGFIVTWFATSSDPNATSASGLCVLLANINGTEVGKIQETCNTQFQPQYFVSSTTVSKSVVALSFYDAKNNNALTLLMVEVNPFTKNIFFRGSYVLTGVAGPFDFGSYYSFYPTPNVQAISPSKLAVAFLNPNNQGRPTTQVFQVSDALNLAPISPLMRLSNGDFTLAGTQATKTSASVSLSIVPTSSSSYLAAYSGSLAGVSHKRVSLVEFKGKPIGVGSGSDELVMSGVVSVGDGYVAGKEYFATTQGNILAATATDEGADYYFVGNTTIVSKDSRVGVAVSSKKLYLSGNL</sequence>
<evidence type="ECO:0000313" key="3">
    <source>
        <dbReference type="Proteomes" id="UP000243579"/>
    </source>
</evidence>
<feature type="transmembrane region" description="Helical" evidence="1">
    <location>
        <begin position="24"/>
        <end position="44"/>
    </location>
</feature>
<dbReference type="AlphaFoldDB" id="A0A1V9ZIB9"/>
<name>A0A1V9ZIB9_ACHHY</name>
<gene>
    <name evidence="2" type="ORF">ACHHYP_10086</name>
</gene>
<keyword evidence="1" id="KW-0472">Membrane</keyword>
<proteinExistence type="predicted"/>
<keyword evidence="3" id="KW-1185">Reference proteome</keyword>
<comment type="caution">
    <text evidence="2">The sequence shown here is derived from an EMBL/GenBank/DDBJ whole genome shotgun (WGS) entry which is preliminary data.</text>
</comment>
<keyword evidence="1" id="KW-0812">Transmembrane</keyword>
<accession>A0A1V9ZIB9</accession>
<dbReference type="EMBL" id="JNBR01000098">
    <property type="protein sequence ID" value="OQR97726.1"/>
    <property type="molecule type" value="Genomic_DNA"/>
</dbReference>
<evidence type="ECO:0000256" key="1">
    <source>
        <dbReference type="SAM" id="Phobius"/>
    </source>
</evidence>
<protein>
    <submittedName>
        <fullName evidence="2">Uncharacterized protein</fullName>
    </submittedName>
</protein>
<evidence type="ECO:0000313" key="2">
    <source>
        <dbReference type="EMBL" id="OQR97726.1"/>
    </source>
</evidence>